<proteinExistence type="predicted"/>
<organism evidence="1">
    <name type="scientific">termite gut metagenome</name>
    <dbReference type="NCBI Taxonomy" id="433724"/>
    <lineage>
        <taxon>unclassified sequences</taxon>
        <taxon>metagenomes</taxon>
        <taxon>organismal metagenomes</taxon>
    </lineage>
</organism>
<comment type="caution">
    <text evidence="1">The sequence shown here is derived from an EMBL/GenBank/DDBJ whole genome shotgun (WGS) entry which is preliminary data.</text>
</comment>
<accession>A0A5J4S294</accession>
<evidence type="ECO:0008006" key="2">
    <source>
        <dbReference type="Google" id="ProtNLM"/>
    </source>
</evidence>
<dbReference type="EMBL" id="SNRY01000502">
    <property type="protein sequence ID" value="KAA6339868.1"/>
    <property type="molecule type" value="Genomic_DNA"/>
</dbReference>
<protein>
    <recommendedName>
        <fullName evidence="2">Baseplate protein J-like domain-containing protein</fullName>
    </recommendedName>
</protein>
<sequence>MARTVNDIEQSISEKLQTRFSLSPSAVAEWRLWVSVFALVIHTFELILDRFQADVNERIMKSRPGTREWYRNICSLFQNGHELLFDTDNAILHYAVDDPASRIIALSAVQEQDRVITLRIAKKNASGAVVPLDYPELENFKNYIARVKILGSKITIISTTADLVRYSVQICYDPSYPLEMVTGNVESAMDRFKLSQDFGGILYPNRFLDYVINVQGVITAKLLSFSRKGTSDADFAQADVSVRLEAGYFNYDSDHCNVTYVPITE</sequence>
<name>A0A5J4S294_9ZZZZ</name>
<evidence type="ECO:0000313" key="1">
    <source>
        <dbReference type="EMBL" id="KAA6339868.1"/>
    </source>
</evidence>
<dbReference type="AlphaFoldDB" id="A0A5J4S294"/>
<reference evidence="1" key="1">
    <citation type="submission" date="2019-03" db="EMBL/GenBank/DDBJ databases">
        <title>Single cell metagenomics reveals metabolic interactions within the superorganism composed of flagellate Streblomastix strix and complex community of Bacteroidetes bacteria on its surface.</title>
        <authorList>
            <person name="Treitli S.C."/>
            <person name="Kolisko M."/>
            <person name="Husnik F."/>
            <person name="Keeling P."/>
            <person name="Hampl V."/>
        </authorList>
    </citation>
    <scope>NUCLEOTIDE SEQUENCE</scope>
    <source>
        <strain evidence="1">STM</strain>
    </source>
</reference>
<gene>
    <name evidence="1" type="ORF">EZS27_012233</name>
</gene>